<organism evidence="2">
    <name type="scientific">marine sediment metagenome</name>
    <dbReference type="NCBI Taxonomy" id="412755"/>
    <lineage>
        <taxon>unclassified sequences</taxon>
        <taxon>metagenomes</taxon>
        <taxon>ecological metagenomes</taxon>
    </lineage>
</organism>
<proteinExistence type="predicted"/>
<evidence type="ECO:0008006" key="3">
    <source>
        <dbReference type="Google" id="ProtNLM"/>
    </source>
</evidence>
<comment type="caution">
    <text evidence="2">The sequence shown here is derived from an EMBL/GenBank/DDBJ whole genome shotgun (WGS) entry which is preliminary data.</text>
</comment>
<dbReference type="AlphaFoldDB" id="X1C116"/>
<evidence type="ECO:0000313" key="2">
    <source>
        <dbReference type="EMBL" id="GAG78061.1"/>
    </source>
</evidence>
<keyword evidence="1" id="KW-0472">Membrane</keyword>
<feature type="transmembrane region" description="Helical" evidence="1">
    <location>
        <begin position="40"/>
        <end position="57"/>
    </location>
</feature>
<accession>X1C116</accession>
<gene>
    <name evidence="2" type="ORF">S01H4_25589</name>
</gene>
<dbReference type="EMBL" id="BART01012197">
    <property type="protein sequence ID" value="GAG78061.1"/>
    <property type="molecule type" value="Genomic_DNA"/>
</dbReference>
<keyword evidence="1" id="KW-1133">Transmembrane helix</keyword>
<reference evidence="2" key="1">
    <citation type="journal article" date="2014" name="Front. Microbiol.">
        <title>High frequency of phylogenetically diverse reductive dehalogenase-homologous genes in deep subseafloor sedimentary metagenomes.</title>
        <authorList>
            <person name="Kawai M."/>
            <person name="Futagami T."/>
            <person name="Toyoda A."/>
            <person name="Takaki Y."/>
            <person name="Nishi S."/>
            <person name="Hori S."/>
            <person name="Arai W."/>
            <person name="Tsubouchi T."/>
            <person name="Morono Y."/>
            <person name="Uchiyama I."/>
            <person name="Ito T."/>
            <person name="Fujiyama A."/>
            <person name="Inagaki F."/>
            <person name="Takami H."/>
        </authorList>
    </citation>
    <scope>NUCLEOTIDE SEQUENCE</scope>
    <source>
        <strain evidence="2">Expedition CK06-06</strain>
    </source>
</reference>
<protein>
    <recommendedName>
        <fullName evidence="3">Type II secretion system protein GspF domain-containing protein</fullName>
    </recommendedName>
</protein>
<sequence length="71" mass="8040">CGQTGGNLTETFENITMVIRERIRLEGKIDSMTAEGRTQGMVLTLMPLFLGLAFYWIEPELIKLLGVRIRP</sequence>
<keyword evidence="1" id="KW-0812">Transmembrane</keyword>
<feature type="non-terminal residue" evidence="2">
    <location>
        <position position="1"/>
    </location>
</feature>
<evidence type="ECO:0000256" key="1">
    <source>
        <dbReference type="SAM" id="Phobius"/>
    </source>
</evidence>
<name>X1C116_9ZZZZ</name>